<dbReference type="AlphaFoldDB" id="A0A9X3EXZ8"/>
<accession>A0A9X3EXZ8</accession>
<comment type="caution">
    <text evidence="1">The sequence shown here is derived from an EMBL/GenBank/DDBJ whole genome shotgun (WGS) entry which is preliminary data.</text>
</comment>
<sequence length="54" mass="5985">MANAVVHGDSFEILYADSPADPATGVQFGTSDKDAPAEYLPPFARREYQIERLR</sequence>
<reference evidence="1" key="1">
    <citation type="submission" date="2022-11" db="EMBL/GenBank/DDBJ databases">
        <title>Minimal conservation of predation-associated metabolite biosynthetic gene clusters underscores biosynthetic potential of Myxococcota including descriptions for ten novel species: Archangium lansinium sp. nov., Myxococcus landrumus sp. nov., Nannocystis bai.</title>
        <authorList>
            <person name="Ahearne A."/>
            <person name="Stevens C."/>
            <person name="Phillips K."/>
        </authorList>
    </citation>
    <scope>NUCLEOTIDE SEQUENCE</scope>
    <source>
        <strain evidence="1">Na p29</strain>
    </source>
</reference>
<organism evidence="1 2">
    <name type="scientific">Nannocystis pusilla</name>
    <dbReference type="NCBI Taxonomy" id="889268"/>
    <lineage>
        <taxon>Bacteria</taxon>
        <taxon>Pseudomonadati</taxon>
        <taxon>Myxococcota</taxon>
        <taxon>Polyangia</taxon>
        <taxon>Nannocystales</taxon>
        <taxon>Nannocystaceae</taxon>
        <taxon>Nannocystis</taxon>
    </lineage>
</organism>
<gene>
    <name evidence="1" type="ORF">OV079_39205</name>
</gene>
<proteinExistence type="predicted"/>
<dbReference type="RefSeq" id="WP_267774767.1">
    <property type="nucleotide sequence ID" value="NZ_JAPNKE010000002.1"/>
</dbReference>
<evidence type="ECO:0000313" key="2">
    <source>
        <dbReference type="Proteomes" id="UP001150924"/>
    </source>
</evidence>
<evidence type="ECO:0000313" key="1">
    <source>
        <dbReference type="EMBL" id="MCY1011490.1"/>
    </source>
</evidence>
<dbReference type="EMBL" id="JAPNKE010000002">
    <property type="protein sequence ID" value="MCY1011490.1"/>
    <property type="molecule type" value="Genomic_DNA"/>
</dbReference>
<protein>
    <submittedName>
        <fullName evidence="1">Uncharacterized protein</fullName>
    </submittedName>
</protein>
<keyword evidence="2" id="KW-1185">Reference proteome</keyword>
<name>A0A9X3EXZ8_9BACT</name>
<dbReference type="Proteomes" id="UP001150924">
    <property type="component" value="Unassembled WGS sequence"/>
</dbReference>